<sequence>MCKVIFDVAHVEKGDLLFACLRLHDEVVANFNLNQSNGEPLHSKTKWRRLEVDWAKANVDADVSGNQCMVAVGGVIRSDTGDWIFGFIGRIGVCTVLMIELWAVYDALLHTWWLGLRKIIIELDNATMVDIIHGKSRALVDCALVASIGELMRRPWKVRMQRIHPEDNGATHQLAVSMRGHPLGDCVFYSPPI</sequence>
<dbReference type="Pfam" id="PF13456">
    <property type="entry name" value="RVT_3"/>
    <property type="match status" value="1"/>
</dbReference>
<dbReference type="PANTHER" id="PTHR47723:SF13">
    <property type="entry name" value="PUTATIVE-RELATED"/>
    <property type="match status" value="1"/>
</dbReference>
<accession>A0ABR2P803</accession>
<evidence type="ECO:0000313" key="2">
    <source>
        <dbReference type="EMBL" id="KAK8984567.1"/>
    </source>
</evidence>
<dbReference type="InterPro" id="IPR002156">
    <property type="entry name" value="RNaseH_domain"/>
</dbReference>
<protein>
    <recommendedName>
        <fullName evidence="1">RNase H type-1 domain-containing protein</fullName>
    </recommendedName>
</protein>
<comment type="caution">
    <text evidence="2">The sequence shown here is derived from an EMBL/GenBank/DDBJ whole genome shotgun (WGS) entry which is preliminary data.</text>
</comment>
<dbReference type="InterPro" id="IPR053151">
    <property type="entry name" value="RNase_H-like"/>
</dbReference>
<feature type="domain" description="RNase H type-1" evidence="1">
    <location>
        <begin position="58"/>
        <end position="175"/>
    </location>
</feature>
<dbReference type="Gene3D" id="3.30.420.10">
    <property type="entry name" value="Ribonuclease H-like superfamily/Ribonuclease H"/>
    <property type="match status" value="1"/>
</dbReference>
<evidence type="ECO:0000313" key="3">
    <source>
        <dbReference type="Proteomes" id="UP001396334"/>
    </source>
</evidence>
<name>A0ABR2P803_9ROSI</name>
<reference evidence="2 3" key="1">
    <citation type="journal article" date="2024" name="G3 (Bethesda)">
        <title>Genome assembly of Hibiscus sabdariffa L. provides insights into metabolisms of medicinal natural products.</title>
        <authorList>
            <person name="Kim T."/>
        </authorList>
    </citation>
    <scope>NUCLEOTIDE SEQUENCE [LARGE SCALE GENOMIC DNA]</scope>
    <source>
        <strain evidence="2">TK-2024</strain>
        <tissue evidence="2">Old leaves</tissue>
    </source>
</reference>
<proteinExistence type="predicted"/>
<keyword evidence="3" id="KW-1185">Reference proteome</keyword>
<dbReference type="InterPro" id="IPR044730">
    <property type="entry name" value="RNase_H-like_dom_plant"/>
</dbReference>
<dbReference type="PANTHER" id="PTHR47723">
    <property type="entry name" value="OS05G0353850 PROTEIN"/>
    <property type="match status" value="1"/>
</dbReference>
<dbReference type="SUPFAM" id="SSF53098">
    <property type="entry name" value="Ribonuclease H-like"/>
    <property type="match status" value="1"/>
</dbReference>
<gene>
    <name evidence="2" type="ORF">V6N11_047788</name>
</gene>
<dbReference type="InterPro" id="IPR036397">
    <property type="entry name" value="RNaseH_sf"/>
</dbReference>
<dbReference type="EMBL" id="JBBPBN010000077">
    <property type="protein sequence ID" value="KAK8984567.1"/>
    <property type="molecule type" value="Genomic_DNA"/>
</dbReference>
<dbReference type="Proteomes" id="UP001396334">
    <property type="component" value="Unassembled WGS sequence"/>
</dbReference>
<evidence type="ECO:0000259" key="1">
    <source>
        <dbReference type="Pfam" id="PF13456"/>
    </source>
</evidence>
<organism evidence="2 3">
    <name type="scientific">Hibiscus sabdariffa</name>
    <name type="common">roselle</name>
    <dbReference type="NCBI Taxonomy" id="183260"/>
    <lineage>
        <taxon>Eukaryota</taxon>
        <taxon>Viridiplantae</taxon>
        <taxon>Streptophyta</taxon>
        <taxon>Embryophyta</taxon>
        <taxon>Tracheophyta</taxon>
        <taxon>Spermatophyta</taxon>
        <taxon>Magnoliopsida</taxon>
        <taxon>eudicotyledons</taxon>
        <taxon>Gunneridae</taxon>
        <taxon>Pentapetalae</taxon>
        <taxon>rosids</taxon>
        <taxon>malvids</taxon>
        <taxon>Malvales</taxon>
        <taxon>Malvaceae</taxon>
        <taxon>Malvoideae</taxon>
        <taxon>Hibiscus</taxon>
    </lineage>
</organism>
<dbReference type="InterPro" id="IPR012337">
    <property type="entry name" value="RNaseH-like_sf"/>
</dbReference>
<dbReference type="CDD" id="cd06222">
    <property type="entry name" value="RNase_H_like"/>
    <property type="match status" value="1"/>
</dbReference>